<feature type="binding site" evidence="5">
    <location>
        <position position="135"/>
    </location>
    <ligand>
        <name>Zn(2+)</name>
        <dbReference type="ChEBI" id="CHEBI:29105"/>
    </ligand>
</feature>
<dbReference type="AlphaFoldDB" id="A0A1Y1QF96"/>
<protein>
    <recommendedName>
        <fullName evidence="5">RNA polymerase-binding transcription factor DksA</fullName>
    </recommendedName>
</protein>
<dbReference type="InterPro" id="IPR048489">
    <property type="entry name" value="DksA_N"/>
</dbReference>
<dbReference type="STRING" id="1123401.GCA_000621325_02239"/>
<feature type="domain" description="DnaK suppressor protein DksA N-terminal" evidence="8">
    <location>
        <begin position="36"/>
        <end position="106"/>
    </location>
</feature>
<dbReference type="eggNOG" id="COG1734">
    <property type="taxonomic scope" value="Bacteria"/>
</dbReference>
<dbReference type="PANTHER" id="PTHR33823:SF2">
    <property type="entry name" value="RNA POLYMERASE-BINDING TRANSCRIPTION FACTOR DKSA"/>
    <property type="match status" value="1"/>
</dbReference>
<keyword evidence="1 5" id="KW-0963">Cytoplasm</keyword>
<dbReference type="Proteomes" id="UP000192491">
    <property type="component" value="Unassembled WGS sequence"/>
</dbReference>
<evidence type="ECO:0000256" key="3">
    <source>
        <dbReference type="ARBA" id="ARBA00022771"/>
    </source>
</evidence>
<feature type="domain" description="Zinc finger DksA/TraR C4-type" evidence="7">
    <location>
        <begin position="110"/>
        <end position="143"/>
    </location>
</feature>
<dbReference type="HAMAP" id="MF_00926">
    <property type="entry name" value="DksA"/>
    <property type="match status" value="1"/>
</dbReference>
<evidence type="ECO:0000259" key="7">
    <source>
        <dbReference type="Pfam" id="PF01258"/>
    </source>
</evidence>
<evidence type="ECO:0000256" key="4">
    <source>
        <dbReference type="ARBA" id="ARBA00022833"/>
    </source>
</evidence>
<evidence type="ECO:0000256" key="5">
    <source>
        <dbReference type="HAMAP-Rule" id="MF_00926"/>
    </source>
</evidence>
<comment type="caution">
    <text evidence="9">The sequence shown here is derived from an EMBL/GenBank/DDBJ whole genome shotgun (WGS) entry which is preliminary data.</text>
</comment>
<dbReference type="Pfam" id="PF21157">
    <property type="entry name" value="DksA_N"/>
    <property type="match status" value="1"/>
</dbReference>
<comment type="subcellular location">
    <subcellularLocation>
        <location evidence="5">Cytoplasm</location>
    </subcellularLocation>
</comment>
<feature type="binding site" evidence="5">
    <location>
        <position position="138"/>
    </location>
    <ligand>
        <name>Zn(2+)</name>
        <dbReference type="ChEBI" id="CHEBI:29105"/>
    </ligand>
</feature>
<proteinExistence type="inferred from homology"/>
<dbReference type="SUPFAM" id="SSF109635">
    <property type="entry name" value="DnaK suppressor protein DksA, alpha-hairpin domain"/>
    <property type="match status" value="1"/>
</dbReference>
<dbReference type="PROSITE" id="PS01102">
    <property type="entry name" value="ZF_DKSA_1"/>
    <property type="match status" value="1"/>
</dbReference>
<evidence type="ECO:0000259" key="8">
    <source>
        <dbReference type="Pfam" id="PF21157"/>
    </source>
</evidence>
<feature type="binding site" evidence="5">
    <location>
        <position position="117"/>
    </location>
    <ligand>
        <name>Zn(2+)</name>
        <dbReference type="ChEBI" id="CHEBI:29105"/>
    </ligand>
</feature>
<dbReference type="GO" id="GO:0010468">
    <property type="term" value="P:regulation of gene expression"/>
    <property type="evidence" value="ECO:0007669"/>
    <property type="project" value="UniProtKB-UniRule"/>
</dbReference>
<dbReference type="GO" id="GO:0008270">
    <property type="term" value="F:zinc ion binding"/>
    <property type="evidence" value="ECO:0007669"/>
    <property type="project" value="UniProtKB-UniRule"/>
</dbReference>
<dbReference type="InterPro" id="IPR000962">
    <property type="entry name" value="Znf_DskA_TraR"/>
</dbReference>
<dbReference type="Pfam" id="PF01258">
    <property type="entry name" value="zf-dskA_traR"/>
    <property type="match status" value="1"/>
</dbReference>
<dbReference type="InterPro" id="IPR037187">
    <property type="entry name" value="DnaK_N"/>
</dbReference>
<evidence type="ECO:0000313" key="10">
    <source>
        <dbReference type="Proteomes" id="UP000192491"/>
    </source>
</evidence>
<dbReference type="InterPro" id="IPR012784">
    <property type="entry name" value="DksA_RNA_pol-bd"/>
</dbReference>
<evidence type="ECO:0000313" key="9">
    <source>
        <dbReference type="EMBL" id="OQX04209.1"/>
    </source>
</evidence>
<keyword evidence="3 5" id="KW-0863">Zinc-finger</keyword>
<dbReference type="SUPFAM" id="SSF57716">
    <property type="entry name" value="Glucocorticoid receptor-like (DNA-binding domain)"/>
    <property type="match status" value="1"/>
</dbReference>
<dbReference type="InterPro" id="IPR020458">
    <property type="entry name" value="Znf_DskA_TraR_CS"/>
</dbReference>
<keyword evidence="4 5" id="KW-0862">Zinc</keyword>
<keyword evidence="2 5" id="KW-0479">Metal-binding</keyword>
<evidence type="ECO:0000256" key="6">
    <source>
        <dbReference type="PROSITE-ProRule" id="PRU00510"/>
    </source>
</evidence>
<dbReference type="Gene3D" id="1.20.120.910">
    <property type="entry name" value="DksA, coiled-coil domain"/>
    <property type="match status" value="1"/>
</dbReference>
<evidence type="ECO:0000256" key="2">
    <source>
        <dbReference type="ARBA" id="ARBA00022723"/>
    </source>
</evidence>
<organism evidence="9 10">
    <name type="scientific">Thiothrix lacustris</name>
    <dbReference type="NCBI Taxonomy" id="525917"/>
    <lineage>
        <taxon>Bacteria</taxon>
        <taxon>Pseudomonadati</taxon>
        <taxon>Pseudomonadota</taxon>
        <taxon>Gammaproteobacteria</taxon>
        <taxon>Thiotrichales</taxon>
        <taxon>Thiotrichaceae</taxon>
        <taxon>Thiothrix</taxon>
    </lineage>
</organism>
<evidence type="ECO:0000256" key="1">
    <source>
        <dbReference type="ARBA" id="ARBA00022490"/>
    </source>
</evidence>
<reference evidence="9 10" key="1">
    <citation type="submission" date="2017-01" db="EMBL/GenBank/DDBJ databases">
        <title>Novel large sulfur bacteria in the metagenomes of groundwater-fed chemosynthetic microbial mats in the Lake Huron basin.</title>
        <authorList>
            <person name="Sharrar A.M."/>
            <person name="Flood B.E."/>
            <person name="Bailey J.V."/>
            <person name="Jones D.S."/>
            <person name="Biddanda B."/>
            <person name="Ruberg S.A."/>
            <person name="Marcus D.N."/>
            <person name="Dick G.J."/>
        </authorList>
    </citation>
    <scope>NUCLEOTIDE SEQUENCE [LARGE SCALE GENOMIC DNA]</scope>
    <source>
        <strain evidence="9">A8</strain>
    </source>
</reference>
<dbReference type="EMBL" id="MTEJ01000351">
    <property type="protein sequence ID" value="OQX04209.1"/>
    <property type="molecule type" value="Genomic_DNA"/>
</dbReference>
<accession>A0A1Y1QF96</accession>
<comment type="function">
    <text evidence="5">Transcription factor that acts by binding directly to the RNA polymerase (RNAP). Required for negative regulation of rRNA expression and positive regulation of several amino acid biosynthesis promoters. Also required for regulation of fis expression.</text>
</comment>
<feature type="binding site" evidence="5">
    <location>
        <position position="114"/>
    </location>
    <ligand>
        <name>Zn(2+)</name>
        <dbReference type="ChEBI" id="CHEBI:29105"/>
    </ligand>
</feature>
<gene>
    <name evidence="5" type="primary">dksA</name>
    <name evidence="9" type="ORF">BWK73_36995</name>
</gene>
<dbReference type="PROSITE" id="PS51128">
    <property type="entry name" value="ZF_DKSA_2"/>
    <property type="match status" value="1"/>
</dbReference>
<dbReference type="PANTHER" id="PTHR33823">
    <property type="entry name" value="RNA POLYMERASE-BINDING TRANSCRIPTION FACTOR DKSA-RELATED"/>
    <property type="match status" value="1"/>
</dbReference>
<comment type="similarity">
    <text evidence="5">Belongs to the DksA family.</text>
</comment>
<name>A0A1Y1QF96_9GAMM</name>
<sequence length="151" mass="17553">MATDDTNYLRRKAALPVEGIEPYIPEAGEEYMNEKQLAHFRNILVAWKKSLMEEVDRTVDHMKEDATNFSDPADRATQEEEFALELRARDRERKLIRKIEKTITRVDDDDYGYCDACGIEIGLQRLEVRPTADLCIDCKTTQEIKERQIAV</sequence>
<dbReference type="GO" id="GO:0005737">
    <property type="term" value="C:cytoplasm"/>
    <property type="evidence" value="ECO:0007669"/>
    <property type="project" value="UniProtKB-SubCell"/>
</dbReference>
<comment type="subunit">
    <text evidence="5">Interacts directly with the RNA polymerase.</text>
</comment>
<dbReference type="NCBIfam" id="TIGR02420">
    <property type="entry name" value="dksA"/>
    <property type="match status" value="1"/>
</dbReference>
<feature type="zinc finger region" description="dksA C4-type" evidence="6">
    <location>
        <begin position="114"/>
        <end position="138"/>
    </location>
</feature>